<proteinExistence type="predicted"/>
<feature type="region of interest" description="Disordered" evidence="1">
    <location>
        <begin position="327"/>
        <end position="401"/>
    </location>
</feature>
<feature type="compositionally biased region" description="Basic and acidic residues" evidence="1">
    <location>
        <begin position="388"/>
        <end position="401"/>
    </location>
</feature>
<feature type="compositionally biased region" description="Low complexity" evidence="1">
    <location>
        <begin position="268"/>
        <end position="279"/>
    </location>
</feature>
<sequence>MALGLTNEVVLRDHVVGQKVSGACSSAEAEASKIQRLLLKDMGHCVPDWHGEFDSVFKPMDMPTVYKQTDMAMSKQGFASSKEMASAGLDPLSDFGDLAGWQEHGGMIECTKGLWTEHMDGDGIAPELRMGALEEEMNQQEQHGNSALAAQQAKEAHDEMESWLQYPADESMDTDYCGEGFGNLPAQPVAVQAYKDSFASGLTTTRFVRANPFGTQPAQNGGQTSARAANSAAALAEGAARVSGLLPSSLPEALSRVRTQAQSTPWVTAPASTGPTASTRSMPASEKGAPVASQGGGVSMALPTPLPRQQVYPSIFDRSRVAAAATRVGAGTKLKAKESKKTAQLKPEQPEGGSPKPGATEGAPQQGRETGFCRVAEPAKLWGVSEPGRVEKPGGRAKPGE</sequence>
<dbReference type="AlphaFoldDB" id="A0A1Y1HWV3"/>
<organism evidence="2 3">
    <name type="scientific">Klebsormidium nitens</name>
    <name type="common">Green alga</name>
    <name type="synonym">Ulothrix nitens</name>
    <dbReference type="NCBI Taxonomy" id="105231"/>
    <lineage>
        <taxon>Eukaryota</taxon>
        <taxon>Viridiplantae</taxon>
        <taxon>Streptophyta</taxon>
        <taxon>Klebsormidiophyceae</taxon>
        <taxon>Klebsormidiales</taxon>
        <taxon>Klebsormidiaceae</taxon>
        <taxon>Klebsormidium</taxon>
    </lineage>
</organism>
<evidence type="ECO:0000313" key="2">
    <source>
        <dbReference type="EMBL" id="GAQ81659.1"/>
    </source>
</evidence>
<feature type="compositionally biased region" description="Polar residues" evidence="1">
    <location>
        <begin position="257"/>
        <end position="266"/>
    </location>
</feature>
<feature type="region of interest" description="Disordered" evidence="1">
    <location>
        <begin position="256"/>
        <end position="296"/>
    </location>
</feature>
<protein>
    <submittedName>
        <fullName evidence="2">Uncharacterized protein</fullName>
    </submittedName>
</protein>
<dbReference type="Proteomes" id="UP000054558">
    <property type="component" value="Unassembled WGS sequence"/>
</dbReference>
<accession>A0A1Y1HWV3</accession>
<reference evidence="2 3" key="1">
    <citation type="journal article" date="2014" name="Nat. Commun.">
        <title>Klebsormidium flaccidum genome reveals primary factors for plant terrestrial adaptation.</title>
        <authorList>
            <person name="Hori K."/>
            <person name="Maruyama F."/>
            <person name="Fujisawa T."/>
            <person name="Togashi T."/>
            <person name="Yamamoto N."/>
            <person name="Seo M."/>
            <person name="Sato S."/>
            <person name="Yamada T."/>
            <person name="Mori H."/>
            <person name="Tajima N."/>
            <person name="Moriyama T."/>
            <person name="Ikeuchi M."/>
            <person name="Watanabe M."/>
            <person name="Wada H."/>
            <person name="Kobayashi K."/>
            <person name="Saito M."/>
            <person name="Masuda T."/>
            <person name="Sasaki-Sekimoto Y."/>
            <person name="Mashiguchi K."/>
            <person name="Awai K."/>
            <person name="Shimojima M."/>
            <person name="Masuda S."/>
            <person name="Iwai M."/>
            <person name="Nobusawa T."/>
            <person name="Narise T."/>
            <person name="Kondo S."/>
            <person name="Saito H."/>
            <person name="Sato R."/>
            <person name="Murakawa M."/>
            <person name="Ihara Y."/>
            <person name="Oshima-Yamada Y."/>
            <person name="Ohtaka K."/>
            <person name="Satoh M."/>
            <person name="Sonobe K."/>
            <person name="Ishii M."/>
            <person name="Ohtani R."/>
            <person name="Kanamori-Sato M."/>
            <person name="Honoki R."/>
            <person name="Miyazaki D."/>
            <person name="Mochizuki H."/>
            <person name="Umetsu J."/>
            <person name="Higashi K."/>
            <person name="Shibata D."/>
            <person name="Kamiya Y."/>
            <person name="Sato N."/>
            <person name="Nakamura Y."/>
            <person name="Tabata S."/>
            <person name="Ida S."/>
            <person name="Kurokawa K."/>
            <person name="Ohta H."/>
        </authorList>
    </citation>
    <scope>NUCLEOTIDE SEQUENCE [LARGE SCALE GENOMIC DNA]</scope>
    <source>
        <strain evidence="2 3">NIES-2285</strain>
    </source>
</reference>
<name>A0A1Y1HWV3_KLENI</name>
<evidence type="ECO:0000256" key="1">
    <source>
        <dbReference type="SAM" id="MobiDB-lite"/>
    </source>
</evidence>
<gene>
    <name evidence="2" type="ORF">KFL_000860310</name>
</gene>
<evidence type="ECO:0000313" key="3">
    <source>
        <dbReference type="Proteomes" id="UP000054558"/>
    </source>
</evidence>
<dbReference type="STRING" id="105231.A0A1Y1HWV3"/>
<keyword evidence="3" id="KW-1185">Reference proteome</keyword>
<dbReference type="EMBL" id="DF237035">
    <property type="protein sequence ID" value="GAQ81659.1"/>
    <property type="molecule type" value="Genomic_DNA"/>
</dbReference>